<gene>
    <name evidence="2" type="ORF">GHT09_016069</name>
</gene>
<dbReference type="Proteomes" id="UP000662637">
    <property type="component" value="Unassembled WGS sequence"/>
</dbReference>
<dbReference type="AlphaFoldDB" id="A0A834UVN3"/>
<name>A0A834UVN3_MARMO</name>
<organism evidence="2 3">
    <name type="scientific">Marmota monax</name>
    <name type="common">Woodchuck</name>
    <dbReference type="NCBI Taxonomy" id="9995"/>
    <lineage>
        <taxon>Eukaryota</taxon>
        <taxon>Metazoa</taxon>
        <taxon>Chordata</taxon>
        <taxon>Craniata</taxon>
        <taxon>Vertebrata</taxon>
        <taxon>Euteleostomi</taxon>
        <taxon>Mammalia</taxon>
        <taxon>Eutheria</taxon>
        <taxon>Euarchontoglires</taxon>
        <taxon>Glires</taxon>
        <taxon>Rodentia</taxon>
        <taxon>Sciuromorpha</taxon>
        <taxon>Sciuridae</taxon>
        <taxon>Xerinae</taxon>
        <taxon>Marmotini</taxon>
        <taxon>Marmota</taxon>
    </lineage>
</organism>
<feature type="region of interest" description="Disordered" evidence="1">
    <location>
        <begin position="1"/>
        <end position="45"/>
    </location>
</feature>
<comment type="caution">
    <text evidence="2">The sequence shown here is derived from an EMBL/GenBank/DDBJ whole genome shotgun (WGS) entry which is preliminary data.</text>
</comment>
<evidence type="ECO:0000256" key="1">
    <source>
        <dbReference type="SAM" id="MobiDB-lite"/>
    </source>
</evidence>
<protein>
    <submittedName>
        <fullName evidence="2">Uncharacterized protein</fullName>
    </submittedName>
</protein>
<sequence>MKYVFCKSGSADRNKEQREQQATAAIPNGNSPKLKRRSSPVPMPEWHLQMRPYGRADTWLARVDLDGASGQDTALCPGAPELKAFRDLFDPQPSHLNHFCECPNC</sequence>
<accession>A0A834UVN3</accession>
<reference evidence="2" key="1">
    <citation type="submission" date="2020-08" db="EMBL/GenBank/DDBJ databases">
        <authorList>
            <person name="Shumante A."/>
            <person name="Zimin A.V."/>
            <person name="Puiu D."/>
            <person name="Salzberg S.L."/>
        </authorList>
    </citation>
    <scope>NUCLEOTIDE SEQUENCE</scope>
    <source>
        <strain evidence="2">WC2-LM</strain>
        <tissue evidence="2">Liver</tissue>
    </source>
</reference>
<evidence type="ECO:0000313" key="3">
    <source>
        <dbReference type="Proteomes" id="UP000662637"/>
    </source>
</evidence>
<feature type="compositionally biased region" description="Polar residues" evidence="1">
    <location>
        <begin position="20"/>
        <end position="31"/>
    </location>
</feature>
<feature type="compositionally biased region" description="Basic and acidic residues" evidence="1">
    <location>
        <begin position="10"/>
        <end position="19"/>
    </location>
</feature>
<dbReference type="EMBL" id="WJEC01006446">
    <property type="protein sequence ID" value="KAF7473278.1"/>
    <property type="molecule type" value="Genomic_DNA"/>
</dbReference>
<evidence type="ECO:0000313" key="2">
    <source>
        <dbReference type="EMBL" id="KAF7473278.1"/>
    </source>
</evidence>
<proteinExistence type="predicted"/>